<name>A0AAQ3JR05_9LILI</name>
<dbReference type="Gene3D" id="3.30.70.360">
    <property type="match status" value="1"/>
</dbReference>
<dbReference type="Proteomes" id="UP001327560">
    <property type="component" value="Chromosome 1"/>
</dbReference>
<feature type="binding site" evidence="5">
    <location>
        <position position="145"/>
    </location>
    <ligand>
        <name>Mn(2+)</name>
        <dbReference type="ChEBI" id="CHEBI:29035"/>
        <label>2</label>
    </ligand>
</feature>
<dbReference type="Pfam" id="PF01546">
    <property type="entry name" value="Peptidase_M20"/>
    <property type="match status" value="1"/>
</dbReference>
<dbReference type="CDD" id="cd08017">
    <property type="entry name" value="M20_IAA_Hyd"/>
    <property type="match status" value="1"/>
</dbReference>
<evidence type="ECO:0000313" key="9">
    <source>
        <dbReference type="Proteomes" id="UP001327560"/>
    </source>
</evidence>
<dbReference type="GO" id="GO:0046872">
    <property type="term" value="F:metal ion binding"/>
    <property type="evidence" value="ECO:0007669"/>
    <property type="project" value="UniProtKB-KW"/>
</dbReference>
<dbReference type="AlphaFoldDB" id="A0AAQ3JR05"/>
<feature type="binding site" evidence="5">
    <location>
        <position position="179"/>
    </location>
    <ligand>
        <name>Mn(2+)</name>
        <dbReference type="ChEBI" id="CHEBI:29035"/>
        <label>2</label>
    </ligand>
</feature>
<evidence type="ECO:0000256" key="1">
    <source>
        <dbReference type="ARBA" id="ARBA00003007"/>
    </source>
</evidence>
<dbReference type="GO" id="GO:0005783">
    <property type="term" value="C:endoplasmic reticulum"/>
    <property type="evidence" value="ECO:0007669"/>
    <property type="project" value="TreeGrafter"/>
</dbReference>
<dbReference type="InterPro" id="IPR002933">
    <property type="entry name" value="Peptidase_M20"/>
</dbReference>
<feature type="domain" description="Peptidase M20 dimerisation" evidence="7">
    <location>
        <begin position="229"/>
        <end position="321"/>
    </location>
</feature>
<feature type="binding site" evidence="5">
    <location>
        <position position="143"/>
    </location>
    <ligand>
        <name>Mn(2+)</name>
        <dbReference type="ChEBI" id="CHEBI:29035"/>
        <label>2</label>
    </ligand>
</feature>
<comment type="function">
    <text evidence="1">Hydrolyzes certain amino acid conjugates of the plant growth regulator indole-3-acetic acid (IAA).</text>
</comment>
<dbReference type="SUPFAM" id="SSF53187">
    <property type="entry name" value="Zn-dependent exopeptidases"/>
    <property type="match status" value="1"/>
</dbReference>
<keyword evidence="5" id="KW-0464">Manganese</keyword>
<feature type="signal peptide" evidence="6">
    <location>
        <begin position="1"/>
        <end position="36"/>
    </location>
</feature>
<dbReference type="InterPro" id="IPR044757">
    <property type="entry name" value="ILR1-like_Hyd"/>
</dbReference>
<dbReference type="FunFam" id="3.30.70.360:FF:000001">
    <property type="entry name" value="N-acetyldiaminopimelate deacetylase"/>
    <property type="match status" value="1"/>
</dbReference>
<dbReference type="InterPro" id="IPR017439">
    <property type="entry name" value="Amidohydrolase"/>
</dbReference>
<dbReference type="Pfam" id="PF07687">
    <property type="entry name" value="M20_dimer"/>
    <property type="match status" value="1"/>
</dbReference>
<keyword evidence="9" id="KW-1185">Reference proteome</keyword>
<dbReference type="PIRSF" id="PIRSF005962">
    <property type="entry name" value="Pept_M20D_amidohydro"/>
    <property type="match status" value="1"/>
</dbReference>
<accession>A0AAQ3JR05</accession>
<comment type="similarity">
    <text evidence="2">Belongs to the peptidase M20 family.</text>
</comment>
<dbReference type="GO" id="GO:0009850">
    <property type="term" value="P:auxin metabolic process"/>
    <property type="evidence" value="ECO:0007669"/>
    <property type="project" value="InterPro"/>
</dbReference>
<dbReference type="InterPro" id="IPR036264">
    <property type="entry name" value="Bact_exopeptidase_dim_dom"/>
</dbReference>
<protein>
    <submittedName>
        <fullName evidence="8">IAA-amino acid hydrolase ILR1-like 3 isoform X1</fullName>
    </submittedName>
</protein>
<evidence type="ECO:0000259" key="7">
    <source>
        <dbReference type="Pfam" id="PF07687"/>
    </source>
</evidence>
<comment type="cofactor">
    <cofactor evidence="5">
        <name>Mn(2+)</name>
        <dbReference type="ChEBI" id="CHEBI:29035"/>
    </cofactor>
    <text evidence="5">The Mn(2+) ion enhances activity.</text>
</comment>
<dbReference type="NCBIfam" id="TIGR01891">
    <property type="entry name" value="amidohydrolases"/>
    <property type="match status" value="1"/>
</dbReference>
<feature type="binding site" evidence="5">
    <location>
        <position position="406"/>
    </location>
    <ligand>
        <name>Mn(2+)</name>
        <dbReference type="ChEBI" id="CHEBI:29035"/>
        <label>2</label>
    </ligand>
</feature>
<keyword evidence="3 6" id="KW-0732">Signal</keyword>
<dbReference type="Gene3D" id="3.40.630.10">
    <property type="entry name" value="Zn peptidases"/>
    <property type="match status" value="1"/>
</dbReference>
<organism evidence="8 9">
    <name type="scientific">Canna indica</name>
    <name type="common">Indian-shot</name>
    <dbReference type="NCBI Taxonomy" id="4628"/>
    <lineage>
        <taxon>Eukaryota</taxon>
        <taxon>Viridiplantae</taxon>
        <taxon>Streptophyta</taxon>
        <taxon>Embryophyta</taxon>
        <taxon>Tracheophyta</taxon>
        <taxon>Spermatophyta</taxon>
        <taxon>Magnoliopsida</taxon>
        <taxon>Liliopsida</taxon>
        <taxon>Zingiberales</taxon>
        <taxon>Cannaceae</taxon>
        <taxon>Canna</taxon>
    </lineage>
</organism>
<keyword evidence="4 8" id="KW-0378">Hydrolase</keyword>
<evidence type="ECO:0000256" key="4">
    <source>
        <dbReference type="ARBA" id="ARBA00022801"/>
    </source>
</evidence>
<dbReference type="InterPro" id="IPR011650">
    <property type="entry name" value="Peptidase_M20_dimer"/>
</dbReference>
<feature type="chain" id="PRO_5043013692" evidence="6">
    <location>
        <begin position="37"/>
        <end position="437"/>
    </location>
</feature>
<evidence type="ECO:0000313" key="8">
    <source>
        <dbReference type="EMBL" id="WOK94638.1"/>
    </source>
</evidence>
<sequence>MIATMDFNSRPLPRASHPRLIFCFLLLISSCSPSWASPPSFRDFLETAREPQFFDWLRAFRRQIHQHPELTFEEFKTSEMIRSELDALGIKYTWPVAGTGIVAAIGSGTGPFFGLRADMDALPMQELVDWEYKSKVSGKMHACGHDAHVTMLLGAAKLLQHQKTTLKGTVKLTFQPAEEGFGGAFHMLQDGALDDVEAMFAMHVEPSIPTGVVASRPGPIFAASGRFIAIIKGKGGHAAAPHLTVDPVNPASFAIQSLQLLVSRETDPLDSKVVSIGFIKAGEAYNVIPDSVTFGGTFRSMTTEGLLNLASRIKEVIEMQAAAHRCTATVDFMDQDRKPYPATLNDEQMYTHARKVGESLLGEANVWECMPVMAAEDFSFYTQRMPGAMFWLGIRNETLSSVYPLHSPYFFLDEQALPIGAALHASVAVAYLNLNSI</sequence>
<evidence type="ECO:0000256" key="2">
    <source>
        <dbReference type="ARBA" id="ARBA00006153"/>
    </source>
</evidence>
<dbReference type="GO" id="GO:0010179">
    <property type="term" value="F:IAA-Ala conjugate hydrolase activity"/>
    <property type="evidence" value="ECO:0007669"/>
    <property type="project" value="TreeGrafter"/>
</dbReference>
<dbReference type="PANTHER" id="PTHR11014">
    <property type="entry name" value="PEPTIDASE M20 FAMILY MEMBER"/>
    <property type="match status" value="1"/>
</dbReference>
<evidence type="ECO:0000256" key="5">
    <source>
        <dbReference type="PIRSR" id="PIRSR005962-1"/>
    </source>
</evidence>
<evidence type="ECO:0000256" key="6">
    <source>
        <dbReference type="SAM" id="SignalP"/>
    </source>
</evidence>
<gene>
    <name evidence="8" type="ORF">Cni_G03343</name>
</gene>
<evidence type="ECO:0000256" key="3">
    <source>
        <dbReference type="ARBA" id="ARBA00022729"/>
    </source>
</evidence>
<keyword evidence="5" id="KW-0479">Metal-binding</keyword>
<dbReference type="EMBL" id="CP136890">
    <property type="protein sequence ID" value="WOK94638.1"/>
    <property type="molecule type" value="Genomic_DNA"/>
</dbReference>
<dbReference type="SUPFAM" id="SSF55031">
    <property type="entry name" value="Bacterial exopeptidase dimerisation domain"/>
    <property type="match status" value="1"/>
</dbReference>
<feature type="binding site" evidence="5">
    <location>
        <position position="203"/>
    </location>
    <ligand>
        <name>Mn(2+)</name>
        <dbReference type="ChEBI" id="CHEBI:29035"/>
        <label>2</label>
    </ligand>
</feature>
<proteinExistence type="inferred from homology"/>
<dbReference type="PANTHER" id="PTHR11014:SF63">
    <property type="entry name" value="METALLOPEPTIDASE, PUTATIVE (AFU_ORTHOLOGUE AFUA_6G09600)-RELATED"/>
    <property type="match status" value="1"/>
</dbReference>
<reference evidence="8 9" key="1">
    <citation type="submission" date="2023-10" db="EMBL/GenBank/DDBJ databases">
        <title>Chromosome-scale genome assembly provides insights into flower coloration mechanisms of Canna indica.</title>
        <authorList>
            <person name="Li C."/>
        </authorList>
    </citation>
    <scope>NUCLEOTIDE SEQUENCE [LARGE SCALE GENOMIC DNA]</scope>
    <source>
        <tissue evidence="8">Flower</tissue>
    </source>
</reference>